<protein>
    <recommendedName>
        <fullName evidence="3">CCHC-type domain-containing protein</fullName>
    </recommendedName>
</protein>
<dbReference type="GO" id="GO:0008270">
    <property type="term" value="F:zinc ion binding"/>
    <property type="evidence" value="ECO:0007669"/>
    <property type="project" value="UniProtKB-KW"/>
</dbReference>
<evidence type="ECO:0000313" key="4">
    <source>
        <dbReference type="EMBL" id="KAL1022532.1"/>
    </source>
</evidence>
<keyword evidence="5" id="KW-1185">Reference proteome</keyword>
<sequence>SPTQQWQSKQSRGKEIKAESLNTQQVVEELRAEMKQMFRAVMEASPRPLVPKLRGKGCKKCREEEKGENCPHCFKCGQEGHFSRGCRVQRPSSGNGQGLLRWDHQ</sequence>
<dbReference type="AlphaFoldDB" id="A0ABD0XPQ7"/>
<evidence type="ECO:0000256" key="1">
    <source>
        <dbReference type="PROSITE-ProRule" id="PRU00047"/>
    </source>
</evidence>
<gene>
    <name evidence="4" type="ORF">UPYG_G00028950</name>
</gene>
<dbReference type="Pfam" id="PF00098">
    <property type="entry name" value="zf-CCHC"/>
    <property type="match status" value="1"/>
</dbReference>
<feature type="domain" description="CCHC-type" evidence="3">
    <location>
        <begin position="73"/>
        <end position="87"/>
    </location>
</feature>
<feature type="compositionally biased region" description="Polar residues" evidence="2">
    <location>
        <begin position="1"/>
        <end position="10"/>
    </location>
</feature>
<name>A0ABD0XPQ7_UMBPY</name>
<feature type="region of interest" description="Disordered" evidence="2">
    <location>
        <begin position="1"/>
        <end position="20"/>
    </location>
</feature>
<feature type="non-terminal residue" evidence="4">
    <location>
        <position position="1"/>
    </location>
</feature>
<keyword evidence="1" id="KW-0863">Zinc-finger</keyword>
<proteinExistence type="predicted"/>
<accession>A0ABD0XPQ7</accession>
<organism evidence="4 5">
    <name type="scientific">Umbra pygmaea</name>
    <name type="common">Eastern mudminnow</name>
    <dbReference type="NCBI Taxonomy" id="75934"/>
    <lineage>
        <taxon>Eukaryota</taxon>
        <taxon>Metazoa</taxon>
        <taxon>Chordata</taxon>
        <taxon>Craniata</taxon>
        <taxon>Vertebrata</taxon>
        <taxon>Euteleostomi</taxon>
        <taxon>Actinopterygii</taxon>
        <taxon>Neopterygii</taxon>
        <taxon>Teleostei</taxon>
        <taxon>Protacanthopterygii</taxon>
        <taxon>Esociformes</taxon>
        <taxon>Umbridae</taxon>
        <taxon>Umbra</taxon>
    </lineage>
</organism>
<dbReference type="InterPro" id="IPR036875">
    <property type="entry name" value="Znf_CCHC_sf"/>
</dbReference>
<keyword evidence="1" id="KW-0479">Metal-binding</keyword>
<dbReference type="SMART" id="SM00343">
    <property type="entry name" value="ZnF_C2HC"/>
    <property type="match status" value="1"/>
</dbReference>
<dbReference type="PROSITE" id="PS50158">
    <property type="entry name" value="ZF_CCHC"/>
    <property type="match status" value="1"/>
</dbReference>
<reference evidence="4 5" key="1">
    <citation type="submission" date="2024-06" db="EMBL/GenBank/DDBJ databases">
        <authorList>
            <person name="Pan Q."/>
            <person name="Wen M."/>
            <person name="Jouanno E."/>
            <person name="Zahm M."/>
            <person name="Klopp C."/>
            <person name="Cabau C."/>
            <person name="Louis A."/>
            <person name="Berthelot C."/>
            <person name="Parey E."/>
            <person name="Roest Crollius H."/>
            <person name="Montfort J."/>
            <person name="Robinson-Rechavi M."/>
            <person name="Bouchez O."/>
            <person name="Lampietro C."/>
            <person name="Lopez Roques C."/>
            <person name="Donnadieu C."/>
            <person name="Postlethwait J."/>
            <person name="Bobe J."/>
            <person name="Verreycken H."/>
            <person name="Guiguen Y."/>
        </authorList>
    </citation>
    <scope>NUCLEOTIDE SEQUENCE [LARGE SCALE GENOMIC DNA]</scope>
    <source>
        <strain evidence="4">Up_M1</strain>
        <tissue evidence="4">Testis</tissue>
    </source>
</reference>
<dbReference type="SUPFAM" id="SSF57756">
    <property type="entry name" value="Retrovirus zinc finger-like domains"/>
    <property type="match status" value="1"/>
</dbReference>
<evidence type="ECO:0000256" key="2">
    <source>
        <dbReference type="SAM" id="MobiDB-lite"/>
    </source>
</evidence>
<comment type="caution">
    <text evidence="4">The sequence shown here is derived from an EMBL/GenBank/DDBJ whole genome shotgun (WGS) entry which is preliminary data.</text>
</comment>
<evidence type="ECO:0000259" key="3">
    <source>
        <dbReference type="PROSITE" id="PS50158"/>
    </source>
</evidence>
<dbReference type="InterPro" id="IPR001878">
    <property type="entry name" value="Znf_CCHC"/>
</dbReference>
<dbReference type="EMBL" id="JAGEUA010000001">
    <property type="protein sequence ID" value="KAL1022532.1"/>
    <property type="molecule type" value="Genomic_DNA"/>
</dbReference>
<keyword evidence="1" id="KW-0862">Zinc</keyword>
<evidence type="ECO:0000313" key="5">
    <source>
        <dbReference type="Proteomes" id="UP001557470"/>
    </source>
</evidence>
<dbReference type="Proteomes" id="UP001557470">
    <property type="component" value="Unassembled WGS sequence"/>
</dbReference>